<evidence type="ECO:0000313" key="1">
    <source>
        <dbReference type="EMBL" id="KIA77758.1"/>
    </source>
</evidence>
<protein>
    <submittedName>
        <fullName evidence="1">Uncharacterized protein</fullName>
    </submittedName>
</protein>
<name>A0A0C1ECH4_9BACT</name>
<comment type="caution">
    <text evidence="1">The sequence shown here is derived from an EMBL/GenBank/DDBJ whole genome shotgun (WGS) entry which is preliminary data.</text>
</comment>
<dbReference type="AlphaFoldDB" id="A0A0C1ECH4"/>
<evidence type="ECO:0000313" key="2">
    <source>
        <dbReference type="Proteomes" id="UP000031307"/>
    </source>
</evidence>
<dbReference type="PATRIC" id="fig|83552.4.peg.1068"/>
<gene>
    <name evidence="1" type="ORF">DB43_FT00080</name>
</gene>
<accession>A0A0C1ECH4</accession>
<sequence length="209" mass="23768">MLDELIIIGGLMFRLLISVVSLFCIFQPLQASISCDPQLRPVLTTIRQLPEACELINTALKDGPIRIEVNKSLEADFGAFWGLDNRTIFVNCGNRKDAGEIIGSVIFELHNAVATRELKRLDNLAASGKINKSSYVREVEYVEYCNSLKASEIVTKGIKQGFYPREAYLPVYSSFEEHFDVQKKYGHSAWIAKNFDEIMWESGQYRPRH</sequence>
<reference evidence="1 2" key="1">
    <citation type="journal article" date="2014" name="Mol. Biol. Evol.">
        <title>Massive expansion of Ubiquitination-related gene families within the Chlamydiae.</title>
        <authorList>
            <person name="Domman D."/>
            <person name="Collingro A."/>
            <person name="Lagkouvardos I."/>
            <person name="Gehre L."/>
            <person name="Weinmaier T."/>
            <person name="Rattei T."/>
            <person name="Subtil A."/>
            <person name="Horn M."/>
        </authorList>
    </citation>
    <scope>NUCLEOTIDE SEQUENCE [LARGE SCALE GENOMIC DNA]</scope>
    <source>
        <strain evidence="1 2">OEW1</strain>
    </source>
</reference>
<dbReference type="Proteomes" id="UP000031307">
    <property type="component" value="Unassembled WGS sequence"/>
</dbReference>
<organism evidence="1 2">
    <name type="scientific">Parachlamydia acanthamoebae</name>
    <dbReference type="NCBI Taxonomy" id="83552"/>
    <lineage>
        <taxon>Bacteria</taxon>
        <taxon>Pseudomonadati</taxon>
        <taxon>Chlamydiota</taxon>
        <taxon>Chlamydiia</taxon>
        <taxon>Parachlamydiales</taxon>
        <taxon>Parachlamydiaceae</taxon>
        <taxon>Parachlamydia</taxon>
    </lineage>
</organism>
<dbReference type="EMBL" id="JSAM01000063">
    <property type="protein sequence ID" value="KIA77758.1"/>
    <property type="molecule type" value="Genomic_DNA"/>
</dbReference>
<proteinExistence type="predicted"/>